<dbReference type="Gene3D" id="1.10.10.10">
    <property type="entry name" value="Winged helix-like DNA-binding domain superfamily/Winged helix DNA-binding domain"/>
    <property type="match status" value="1"/>
</dbReference>
<dbReference type="Pfam" id="PF03965">
    <property type="entry name" value="Penicillinase_R"/>
    <property type="match status" value="1"/>
</dbReference>
<gene>
    <name evidence="5" type="ORF">LCGC14_2678840</name>
</gene>
<accession>A0A0F8ZLX6</accession>
<evidence type="ECO:0008006" key="6">
    <source>
        <dbReference type="Google" id="ProtNLM"/>
    </source>
</evidence>
<evidence type="ECO:0000313" key="5">
    <source>
        <dbReference type="EMBL" id="KKK94837.1"/>
    </source>
</evidence>
<evidence type="ECO:0000256" key="1">
    <source>
        <dbReference type="ARBA" id="ARBA00011046"/>
    </source>
</evidence>
<dbReference type="AlphaFoldDB" id="A0A0F8ZLX6"/>
<name>A0A0F8ZLX6_9ZZZZ</name>
<evidence type="ECO:0000256" key="2">
    <source>
        <dbReference type="ARBA" id="ARBA00023015"/>
    </source>
</evidence>
<keyword evidence="2" id="KW-0805">Transcription regulation</keyword>
<dbReference type="InterPro" id="IPR005650">
    <property type="entry name" value="BlaI_family"/>
</dbReference>
<dbReference type="GO" id="GO:0045892">
    <property type="term" value="P:negative regulation of DNA-templated transcription"/>
    <property type="evidence" value="ECO:0007669"/>
    <property type="project" value="InterPro"/>
</dbReference>
<reference evidence="5" key="1">
    <citation type="journal article" date="2015" name="Nature">
        <title>Complex archaea that bridge the gap between prokaryotes and eukaryotes.</title>
        <authorList>
            <person name="Spang A."/>
            <person name="Saw J.H."/>
            <person name="Jorgensen S.L."/>
            <person name="Zaremba-Niedzwiedzka K."/>
            <person name="Martijn J."/>
            <person name="Lind A.E."/>
            <person name="van Eijk R."/>
            <person name="Schleper C."/>
            <person name="Guy L."/>
            <person name="Ettema T.J."/>
        </authorList>
    </citation>
    <scope>NUCLEOTIDE SEQUENCE</scope>
</reference>
<comment type="caution">
    <text evidence="5">The sequence shown here is derived from an EMBL/GenBank/DDBJ whole genome shotgun (WGS) entry which is preliminary data.</text>
</comment>
<dbReference type="InterPro" id="IPR036390">
    <property type="entry name" value="WH_DNA-bd_sf"/>
</dbReference>
<comment type="similarity">
    <text evidence="1">Belongs to the BlaI transcriptional regulatory family.</text>
</comment>
<dbReference type="Gene3D" id="1.10.4040.10">
    <property type="entry name" value="Penicillinase repressor domain"/>
    <property type="match status" value="1"/>
</dbReference>
<organism evidence="5">
    <name type="scientific">marine sediment metagenome</name>
    <dbReference type="NCBI Taxonomy" id="412755"/>
    <lineage>
        <taxon>unclassified sequences</taxon>
        <taxon>metagenomes</taxon>
        <taxon>ecological metagenomes</taxon>
    </lineage>
</organism>
<evidence type="ECO:0000256" key="4">
    <source>
        <dbReference type="ARBA" id="ARBA00023163"/>
    </source>
</evidence>
<protein>
    <recommendedName>
        <fullName evidence="6">Penicillinase repressor</fullName>
    </recommendedName>
</protein>
<evidence type="ECO:0000256" key="3">
    <source>
        <dbReference type="ARBA" id="ARBA00023125"/>
    </source>
</evidence>
<keyword evidence="4" id="KW-0804">Transcription</keyword>
<proteinExistence type="inferred from homology"/>
<dbReference type="SUPFAM" id="SSF46785">
    <property type="entry name" value="Winged helix' DNA-binding domain"/>
    <property type="match status" value="1"/>
</dbReference>
<dbReference type="GO" id="GO:0003677">
    <property type="term" value="F:DNA binding"/>
    <property type="evidence" value="ECO:0007669"/>
    <property type="project" value="UniProtKB-KW"/>
</dbReference>
<dbReference type="EMBL" id="LAZR01047175">
    <property type="protein sequence ID" value="KKK94837.1"/>
    <property type="molecule type" value="Genomic_DNA"/>
</dbReference>
<dbReference type="PIRSF" id="PIRSF019455">
    <property type="entry name" value="CopR_AtkY"/>
    <property type="match status" value="1"/>
</dbReference>
<dbReference type="InterPro" id="IPR036388">
    <property type="entry name" value="WH-like_DNA-bd_sf"/>
</dbReference>
<sequence length="133" mass="15125">MTDQRPALSKGELEVARLLWGLGEATVRQVFEAFPAQRSINFTTVQTYLRRLEAKGYARAWLRGRTRVYAPDVQPSTVIRATVDDLVQRLFGGEALPLMQHLIEDRGISGNDLAELRQLLDRLQEQSDESSQR</sequence>
<keyword evidence="3" id="KW-0238">DNA-binding</keyword>